<dbReference type="AlphaFoldDB" id="A0AAD1MD91"/>
<sequence>MTTTLRRLSPFIIAGAAAAAIAAAPAAQASTSGSPECRESTGTSVCQKQGHASIVTTPRDSGMQWGFGSQAGPLAPIWALG</sequence>
<organism evidence="3 4">
    <name type="scientific">Mycolicibacterium aichiense</name>
    <dbReference type="NCBI Taxonomy" id="1799"/>
    <lineage>
        <taxon>Bacteria</taxon>
        <taxon>Bacillati</taxon>
        <taxon>Actinomycetota</taxon>
        <taxon>Actinomycetes</taxon>
        <taxon>Mycobacteriales</taxon>
        <taxon>Mycobacteriaceae</taxon>
        <taxon>Mycolicibacterium</taxon>
    </lineage>
</organism>
<evidence type="ECO:0000256" key="1">
    <source>
        <dbReference type="SAM" id="MobiDB-lite"/>
    </source>
</evidence>
<dbReference type="EMBL" id="AP022561">
    <property type="protein sequence ID" value="BBX09333.1"/>
    <property type="molecule type" value="Genomic_DNA"/>
</dbReference>
<feature type="region of interest" description="Disordered" evidence="1">
    <location>
        <begin position="30"/>
        <end position="81"/>
    </location>
</feature>
<proteinExistence type="predicted"/>
<evidence type="ECO:0000313" key="4">
    <source>
        <dbReference type="Proteomes" id="UP000467327"/>
    </source>
</evidence>
<evidence type="ECO:0000256" key="2">
    <source>
        <dbReference type="SAM" id="SignalP"/>
    </source>
</evidence>
<protein>
    <submittedName>
        <fullName evidence="3">Uncharacterized protein</fullName>
    </submittedName>
</protein>
<keyword evidence="4" id="KW-1185">Reference proteome</keyword>
<feature type="signal peptide" evidence="2">
    <location>
        <begin position="1"/>
        <end position="29"/>
    </location>
</feature>
<accession>A0AAD1MD91</accession>
<dbReference type="KEGG" id="maic:MAIC_41360"/>
<gene>
    <name evidence="3" type="ORF">MAIC_41360</name>
</gene>
<feature type="chain" id="PRO_5042176638" evidence="2">
    <location>
        <begin position="30"/>
        <end position="81"/>
    </location>
</feature>
<evidence type="ECO:0000313" key="3">
    <source>
        <dbReference type="EMBL" id="BBX09333.1"/>
    </source>
</evidence>
<keyword evidence="2" id="KW-0732">Signal</keyword>
<dbReference type="Proteomes" id="UP000467327">
    <property type="component" value="Chromosome"/>
</dbReference>
<reference evidence="3 4" key="1">
    <citation type="journal article" date="2019" name="Emerg. Microbes Infect.">
        <title>Comprehensive subspecies identification of 175 nontuberculous mycobacteria species based on 7547 genomic profiles.</title>
        <authorList>
            <person name="Matsumoto Y."/>
            <person name="Kinjo T."/>
            <person name="Motooka D."/>
            <person name="Nabeya D."/>
            <person name="Jung N."/>
            <person name="Uechi K."/>
            <person name="Horii T."/>
            <person name="Iida T."/>
            <person name="Fujita J."/>
            <person name="Nakamura S."/>
        </authorList>
    </citation>
    <scope>NUCLEOTIDE SEQUENCE [LARGE SCALE GENOMIC DNA]</scope>
    <source>
        <strain evidence="3 4">JCM 6376</strain>
    </source>
</reference>
<feature type="compositionally biased region" description="Polar residues" evidence="1">
    <location>
        <begin position="30"/>
        <end position="47"/>
    </location>
</feature>
<name>A0AAD1MD91_9MYCO</name>
<dbReference type="RefSeq" id="WP_147292061.1">
    <property type="nucleotide sequence ID" value="NZ_AP022561.1"/>
</dbReference>